<feature type="transmembrane region" description="Helical" evidence="1">
    <location>
        <begin position="32"/>
        <end position="50"/>
    </location>
</feature>
<feature type="transmembrane region" description="Helical" evidence="1">
    <location>
        <begin position="62"/>
        <end position="84"/>
    </location>
</feature>
<gene>
    <name evidence="4" type="ORF">LAMO00422_LOCUS2483</name>
</gene>
<reference evidence="4" key="1">
    <citation type="submission" date="2021-01" db="EMBL/GenBank/DDBJ databases">
        <authorList>
            <person name="Corre E."/>
            <person name="Pelletier E."/>
            <person name="Niang G."/>
            <person name="Scheremetjew M."/>
            <person name="Finn R."/>
            <person name="Kale V."/>
            <person name="Holt S."/>
            <person name="Cochrane G."/>
            <person name="Meng A."/>
            <person name="Brown T."/>
            <person name="Cohen L."/>
        </authorList>
    </citation>
    <scope>NUCLEOTIDE SEQUENCE</scope>
    <source>
        <strain evidence="4">CCMP2058</strain>
    </source>
</reference>
<feature type="domain" description="RGS" evidence="3">
    <location>
        <begin position="135"/>
        <end position="397"/>
    </location>
</feature>
<accession>A0A7S0CSZ8</accession>
<sequence>MFFIAVPLMFASRANAAYFSGEDVGRKCNASTSTYGVFGWYLWVVPYMIFLRKFEYSDPFCVIWKLKVQTIATTVAAILLLITIQLDTSVTLIALLAVDIFWMLKMIFWWTESYIPVKLTRKKLKEGSRGTSSLKLSDTLASPRLIQMFEDHLLEEWAIENLEFYKEAVLYGMKCHTMLKQLSKFLRSAAHNGAKQQKIRLNIEKCTRKAIPLYERFINDGASLQINIPAKMANKIHEIFDLPEIDGIRASASSVPTFQEIQFVAPKNNHSRHVVTPASRSEFSMSEVTIQDGAGIRQISSPSQGLSTPNCRVIQQEEKLEGKKRRHKKAERFCEAVKRAAMAADEETKIDLPDLKEVELLYQIVQVFDLAKSEVYKLMERDSHRRFARKQEVKRLSVVNVSI</sequence>
<dbReference type="EMBL" id="HBEM01003529">
    <property type="protein sequence ID" value="CAD8433196.1"/>
    <property type="molecule type" value="Transcribed_RNA"/>
</dbReference>
<keyword evidence="1" id="KW-1133">Transmembrane helix</keyword>
<dbReference type="Gene3D" id="1.10.167.10">
    <property type="entry name" value="Regulator of G-protein Signalling 4, domain 2"/>
    <property type="match status" value="1"/>
</dbReference>
<dbReference type="PANTHER" id="PTHR10845">
    <property type="entry name" value="REGULATOR OF G PROTEIN SIGNALING"/>
    <property type="match status" value="1"/>
</dbReference>
<evidence type="ECO:0000256" key="1">
    <source>
        <dbReference type="SAM" id="Phobius"/>
    </source>
</evidence>
<feature type="signal peptide" evidence="2">
    <location>
        <begin position="1"/>
        <end position="16"/>
    </location>
</feature>
<protein>
    <recommendedName>
        <fullName evidence="3">RGS domain-containing protein</fullName>
    </recommendedName>
</protein>
<dbReference type="AlphaFoldDB" id="A0A7S0CSZ8"/>
<keyword evidence="2" id="KW-0732">Signal</keyword>
<evidence type="ECO:0000313" key="4">
    <source>
        <dbReference type="EMBL" id="CAD8433196.1"/>
    </source>
</evidence>
<keyword evidence="1" id="KW-0812">Transmembrane</keyword>
<dbReference type="InterPro" id="IPR036305">
    <property type="entry name" value="RGS_sf"/>
</dbReference>
<proteinExistence type="predicted"/>
<dbReference type="SUPFAM" id="SSF48097">
    <property type="entry name" value="Regulator of G-protein signaling, RGS"/>
    <property type="match status" value="1"/>
</dbReference>
<dbReference type="PANTHER" id="PTHR10845:SF192">
    <property type="entry name" value="DOUBLE HIT, ISOFORM B"/>
    <property type="match status" value="1"/>
</dbReference>
<evidence type="ECO:0000256" key="2">
    <source>
        <dbReference type="SAM" id="SignalP"/>
    </source>
</evidence>
<feature type="transmembrane region" description="Helical" evidence="1">
    <location>
        <begin position="90"/>
        <end position="111"/>
    </location>
</feature>
<dbReference type="InterPro" id="IPR044926">
    <property type="entry name" value="RGS_subdomain_2"/>
</dbReference>
<name>A0A7S0CSZ8_9EUKA</name>
<evidence type="ECO:0000259" key="3">
    <source>
        <dbReference type="SMART" id="SM00315"/>
    </source>
</evidence>
<dbReference type="InterPro" id="IPR016137">
    <property type="entry name" value="RGS"/>
</dbReference>
<dbReference type="SMART" id="SM00315">
    <property type="entry name" value="RGS"/>
    <property type="match status" value="1"/>
</dbReference>
<keyword evidence="1" id="KW-0472">Membrane</keyword>
<organism evidence="4">
    <name type="scientific">Amorphochlora amoebiformis</name>
    <dbReference type="NCBI Taxonomy" id="1561963"/>
    <lineage>
        <taxon>Eukaryota</taxon>
        <taxon>Sar</taxon>
        <taxon>Rhizaria</taxon>
        <taxon>Cercozoa</taxon>
        <taxon>Chlorarachniophyceae</taxon>
        <taxon>Amorphochlora</taxon>
    </lineage>
</organism>
<feature type="chain" id="PRO_5031443139" description="RGS domain-containing protein" evidence="2">
    <location>
        <begin position="17"/>
        <end position="403"/>
    </location>
</feature>